<dbReference type="InterPro" id="IPR019528">
    <property type="entry name" value="PACT_domain"/>
</dbReference>
<feature type="compositionally biased region" description="Basic and acidic residues" evidence="7">
    <location>
        <begin position="424"/>
        <end position="436"/>
    </location>
</feature>
<keyword evidence="5" id="KW-0206">Cytoskeleton</keyword>
<organism evidence="9 10">
    <name type="scientific">Somion occarium</name>
    <dbReference type="NCBI Taxonomy" id="3059160"/>
    <lineage>
        <taxon>Eukaryota</taxon>
        <taxon>Fungi</taxon>
        <taxon>Dikarya</taxon>
        <taxon>Basidiomycota</taxon>
        <taxon>Agaricomycotina</taxon>
        <taxon>Agaricomycetes</taxon>
        <taxon>Polyporales</taxon>
        <taxon>Cerrenaceae</taxon>
        <taxon>Somion</taxon>
    </lineage>
</organism>
<feature type="compositionally biased region" description="Polar residues" evidence="7">
    <location>
        <begin position="547"/>
        <end position="556"/>
    </location>
</feature>
<feature type="coiled-coil region" evidence="6">
    <location>
        <begin position="1107"/>
        <end position="1169"/>
    </location>
</feature>
<accession>A0ABP1E4A5</accession>
<feature type="region of interest" description="Disordered" evidence="7">
    <location>
        <begin position="393"/>
        <end position="439"/>
    </location>
</feature>
<feature type="compositionally biased region" description="Polar residues" evidence="7">
    <location>
        <begin position="299"/>
        <end position="313"/>
    </location>
</feature>
<gene>
    <name evidence="9" type="ORF">GFSPODELE1_LOCUS9727</name>
</gene>
<feature type="region of interest" description="Disordered" evidence="7">
    <location>
        <begin position="616"/>
        <end position="658"/>
    </location>
</feature>
<keyword evidence="10" id="KW-1185">Reference proteome</keyword>
<dbReference type="Gene3D" id="1.10.287.1490">
    <property type="match status" value="1"/>
</dbReference>
<feature type="compositionally biased region" description="Polar residues" evidence="7">
    <location>
        <begin position="269"/>
        <end position="278"/>
    </location>
</feature>
<feature type="coiled-coil region" evidence="6">
    <location>
        <begin position="1225"/>
        <end position="1557"/>
    </location>
</feature>
<dbReference type="SUPFAM" id="SSF57997">
    <property type="entry name" value="Tropomyosin"/>
    <property type="match status" value="1"/>
</dbReference>
<evidence type="ECO:0000256" key="7">
    <source>
        <dbReference type="SAM" id="MobiDB-lite"/>
    </source>
</evidence>
<feature type="compositionally biased region" description="Low complexity" evidence="7">
    <location>
        <begin position="629"/>
        <end position="641"/>
    </location>
</feature>
<feature type="domain" description="Pericentrin/AKAP-450 centrosomal targeting" evidence="8">
    <location>
        <begin position="1594"/>
        <end position="1670"/>
    </location>
</feature>
<protein>
    <recommendedName>
        <fullName evidence="8">Pericentrin/AKAP-450 centrosomal targeting domain-containing protein</fullName>
    </recommendedName>
</protein>
<evidence type="ECO:0000256" key="3">
    <source>
        <dbReference type="ARBA" id="ARBA00022553"/>
    </source>
</evidence>
<feature type="compositionally biased region" description="Polar residues" evidence="7">
    <location>
        <begin position="514"/>
        <end position="538"/>
    </location>
</feature>
<feature type="compositionally biased region" description="Basic and acidic residues" evidence="7">
    <location>
        <begin position="282"/>
        <end position="298"/>
    </location>
</feature>
<feature type="region of interest" description="Disordered" evidence="7">
    <location>
        <begin position="120"/>
        <end position="160"/>
    </location>
</feature>
<feature type="region of interest" description="Disordered" evidence="7">
    <location>
        <begin position="16"/>
        <end position="99"/>
    </location>
</feature>
<proteinExistence type="predicted"/>
<evidence type="ECO:0000256" key="4">
    <source>
        <dbReference type="ARBA" id="ARBA00023054"/>
    </source>
</evidence>
<comment type="subcellular location">
    <subcellularLocation>
        <location evidence="1">Cytoplasm</location>
        <location evidence="1">Cytoskeleton</location>
        <location evidence="1">Microtubule organizing center</location>
    </subcellularLocation>
</comment>
<dbReference type="PANTHER" id="PTHR23160">
    <property type="entry name" value="SYNAPTONEMAL COMPLEX PROTEIN-RELATED"/>
    <property type="match status" value="1"/>
</dbReference>
<sequence>MAALLETPDRVWQRIKDVEGREMPSLPSLPGFDDSAELPTMEETSTEEDNSFNPLHSTPAAFSNHTAASTIRPPSSTTSTVRFAHSIASRSTKSSASVSRGFSASARSSAPAENSFDISAIPSVPNVRGSAYDIQPSDQDTDDADDYLPPAGEPVIVDDDDELDISDALQSMSRSGSPVPDGQPTPKKVYDYSVSLRSEPKASPFDKLRNISFRRPPSRTLARTPSLTRTTPSPNSSTSHSTPGTTRSYPNSQNASPLPALNIPLPRSATASPTTAFSPRTVRQEVRFADVSGDRSVQEHPSQSEQDMSIESNLHTEQEHTNQGQDEREPTFSSEEGMRSSTRDTSSNVTGYDNHMPSPAEIASAFSSPAPSALFTPTPAFQPRPRARFNLQPQVSTTPQENPGDESNQDETTWRADPQQHGSNETHQEDFREDPATPHAHKRSFLLSVINSTARPRPKFLPTPHPYRVQNNVNTEEADQTAMPMTPGVNLHSAFAGVTPRPRGPVRRRLSHPLTQTFAPHPTPAQSTQSGDTGSRSESPYEERVSFISTTSSQDLTTHARANASFDPVIGLGERGHGLGRFNAGKLNSYLHGLNRKLQEENEGLVARLREYEETYGNIQDKGSGSQAGTTPSPTSTYNSSRSRRTSGGRRVSVGPGLNLGDVAEVAEGMAEEKAALEDMVDDLKESLEKCTAEKEEAEKALESERNERARDKERWRDRMGEVEKGVENIVRELENKQHEAEEKARLAEEDKVRTVREVERRLAEVVVERDILQERIEQAEGALESGRDLGAELNAANERVGKAMGELKNAEIEIKELEDEVKRKGDRVITLENDLKDERQHNSDLQEELDITVDKFSQAVRRVEDLDKELKTTQQELAASKDYITQLEQDAGTAAERIQDFEHQIASTHAELEEAQRELEEEFQAVDHLEEENKKSAELARQMEEALEAAEQRMIEDEEQLAAFKDKVAALERELDKSRSYHEPSQIGPDPELQAQIEDLENELTEAHKEVARLKTALSQSPARKAIEKAKDAKIEMLEKEKEDLQERLKMLKTQSQGFNTPSRVVNNSGISPMHRHILSMKSPKTPGGPLRDMSWLHSTMNDATAAPLIAEIERLQQELERANEDIDDKLDRLEDAGVGVVSLTQQLEDAKTKVSMLEVEIALVSRREERRIKRLQRVRCQKCRTKVDLSAIIEINVGDDSSYLDTSTISMATEPPTPPTKTSEKLRGDLQAVNTQLNSMKQQWEGERQKLLGENAVLQDATKRLNAEVRNAKTQIERYANKEREGERNRGDIEQELANAKGMVEELEEELKEERSRLRALTAEQTQAERQREKITLQLRRTESDMSEIKEHLHKIKQENHELEAELRSNANIDQKARLLEQKVAENAATIEQLRQERSLLVADHKNLQKRYTEASKHVNKLRDNCVAGQTSHDNRRHQLDLQVLEIEDLRRALSQRDDELQRVEEEKKQMASEKDDVARTVAALEADLRRVKRDAEAFGRDLKSLRAQKDKLEAERKEAIGKAERAQKQAQSQIRLLKEELMSQKEKARAGEERWRSHVCAADEQQLQSVKIQHKNECKGLVVQIRYLKAKFTRESTLRCDLGYQKRYLLALLGRSERTEQKILAAIARIGFLTIDPPKHQVPKRTFKTVVLSVIFIRRAERASEAWRQQTASKEAIAAALQEVRRRRITSPADEAPVVATSSRKGKERAPS</sequence>
<evidence type="ECO:0000256" key="2">
    <source>
        <dbReference type="ARBA" id="ARBA00022490"/>
    </source>
</evidence>
<dbReference type="Proteomes" id="UP001497453">
    <property type="component" value="Chromosome 8"/>
</dbReference>
<dbReference type="PANTHER" id="PTHR23160:SF19">
    <property type="entry name" value="MYOSIN HEAVY CHAIN-RELATED PROTEIN"/>
    <property type="match status" value="1"/>
</dbReference>
<dbReference type="Pfam" id="PF10495">
    <property type="entry name" value="PACT_coil_coil"/>
    <property type="match status" value="1"/>
</dbReference>
<evidence type="ECO:0000256" key="6">
    <source>
        <dbReference type="SAM" id="Coils"/>
    </source>
</evidence>
<feature type="coiled-coil region" evidence="6">
    <location>
        <begin position="667"/>
        <end position="1056"/>
    </location>
</feature>
<keyword evidence="2" id="KW-0963">Cytoplasm</keyword>
<feature type="compositionally biased region" description="Polar residues" evidence="7">
    <location>
        <begin position="51"/>
        <end position="65"/>
    </location>
</feature>
<feature type="compositionally biased region" description="Basic and acidic residues" evidence="7">
    <location>
        <begin position="314"/>
        <end position="342"/>
    </location>
</feature>
<dbReference type="EMBL" id="OZ037951">
    <property type="protein sequence ID" value="CAL1714334.1"/>
    <property type="molecule type" value="Genomic_DNA"/>
</dbReference>
<feature type="region of interest" description="Disordered" evidence="7">
    <location>
        <begin position="514"/>
        <end position="556"/>
    </location>
</feature>
<feature type="region of interest" description="Disordered" evidence="7">
    <location>
        <begin position="1695"/>
        <end position="1715"/>
    </location>
</feature>
<feature type="region of interest" description="Disordered" evidence="7">
    <location>
        <begin position="198"/>
        <end position="364"/>
    </location>
</feature>
<evidence type="ECO:0000259" key="8">
    <source>
        <dbReference type="Pfam" id="PF10495"/>
    </source>
</evidence>
<evidence type="ECO:0000313" key="10">
    <source>
        <dbReference type="Proteomes" id="UP001497453"/>
    </source>
</evidence>
<reference evidence="10" key="1">
    <citation type="submission" date="2024-04" db="EMBL/GenBank/DDBJ databases">
        <authorList>
            <person name="Shaw F."/>
            <person name="Minotto A."/>
        </authorList>
    </citation>
    <scope>NUCLEOTIDE SEQUENCE [LARGE SCALE GENOMIC DNA]</scope>
</reference>
<feature type="compositionally biased region" description="Low complexity" evidence="7">
    <location>
        <begin position="218"/>
        <end position="248"/>
    </location>
</feature>
<evidence type="ECO:0000313" key="9">
    <source>
        <dbReference type="EMBL" id="CAL1714334.1"/>
    </source>
</evidence>
<feature type="compositionally biased region" description="Basic and acidic residues" evidence="7">
    <location>
        <begin position="198"/>
        <end position="209"/>
    </location>
</feature>
<feature type="compositionally biased region" description="Low complexity" evidence="7">
    <location>
        <begin position="66"/>
        <end position="99"/>
    </location>
</feature>
<feature type="compositionally biased region" description="Polar residues" evidence="7">
    <location>
        <begin position="617"/>
        <end position="628"/>
    </location>
</feature>
<evidence type="ECO:0000256" key="5">
    <source>
        <dbReference type="ARBA" id="ARBA00023212"/>
    </source>
</evidence>
<evidence type="ECO:0000256" key="1">
    <source>
        <dbReference type="ARBA" id="ARBA00004267"/>
    </source>
</evidence>
<keyword evidence="3" id="KW-0597">Phosphoprotein</keyword>
<name>A0ABP1E4A5_9APHY</name>
<keyword evidence="4 6" id="KW-0175">Coiled coil</keyword>